<reference evidence="3 4" key="1">
    <citation type="submission" date="2020-10" db="EMBL/GenBank/DDBJ databases">
        <title>Sequencing the genomes of 1000 actinobacteria strains.</title>
        <authorList>
            <person name="Klenk H.-P."/>
        </authorList>
    </citation>
    <scope>NUCLEOTIDE SEQUENCE [LARGE SCALE GENOMIC DNA]</scope>
    <source>
        <strain evidence="3 4">DSM 41803</strain>
    </source>
</reference>
<name>A0A8I0TWF4_9ACTN</name>
<keyword evidence="3" id="KW-0808">Transferase</keyword>
<keyword evidence="4" id="KW-1185">Reference proteome</keyword>
<organism evidence="3 4">
    <name type="scientific">Streptomyces stelliscabiei</name>
    <dbReference type="NCBI Taxonomy" id="146820"/>
    <lineage>
        <taxon>Bacteria</taxon>
        <taxon>Bacillati</taxon>
        <taxon>Actinomycetota</taxon>
        <taxon>Actinomycetes</taxon>
        <taxon>Kitasatosporales</taxon>
        <taxon>Streptomycetaceae</taxon>
        <taxon>Streptomyces</taxon>
    </lineage>
</organism>
<dbReference type="Pfam" id="PF01548">
    <property type="entry name" value="DEDD_Tnp_IS110"/>
    <property type="match status" value="1"/>
</dbReference>
<feature type="domain" description="Transposase IS110-like N-terminal" evidence="2">
    <location>
        <begin position="6"/>
        <end position="77"/>
    </location>
</feature>
<dbReference type="InterPro" id="IPR002525">
    <property type="entry name" value="Transp_IS110-like_N"/>
</dbReference>
<evidence type="ECO:0000256" key="1">
    <source>
        <dbReference type="SAM" id="MobiDB-lite"/>
    </source>
</evidence>
<dbReference type="GO" id="GO:0006313">
    <property type="term" value="P:DNA transposition"/>
    <property type="evidence" value="ECO:0007669"/>
    <property type="project" value="InterPro"/>
</dbReference>
<gene>
    <name evidence="3" type="ORF">H4687_009061</name>
</gene>
<evidence type="ECO:0000313" key="3">
    <source>
        <dbReference type="EMBL" id="MBE1602932.1"/>
    </source>
</evidence>
<accession>A0A8I0TWF4</accession>
<proteinExistence type="predicted"/>
<feature type="compositionally biased region" description="Basic residues" evidence="1">
    <location>
        <begin position="93"/>
        <end position="105"/>
    </location>
</feature>
<evidence type="ECO:0000313" key="4">
    <source>
        <dbReference type="Proteomes" id="UP000629287"/>
    </source>
</evidence>
<dbReference type="GO" id="GO:0016301">
    <property type="term" value="F:kinase activity"/>
    <property type="evidence" value="ECO:0007669"/>
    <property type="project" value="UniProtKB-KW"/>
</dbReference>
<protein>
    <submittedName>
        <fullName evidence="3">Putative NBD/HSP70 family sugar kinase</fullName>
    </submittedName>
</protein>
<dbReference type="AlphaFoldDB" id="A0A8I0TWF4"/>
<sequence>MAAIWAGIDAGKTHHHCVAIDESGRRLLSRRVANDEPELLQLLTDVLALGDNVTWGIDLADGGAALAIAILLNHDQSGPLSLRPGHSPCIRGLPRRRQDRRQGRRCYCRSGSYPP</sequence>
<dbReference type="GO" id="GO:0004803">
    <property type="term" value="F:transposase activity"/>
    <property type="evidence" value="ECO:0007669"/>
    <property type="project" value="InterPro"/>
</dbReference>
<evidence type="ECO:0000259" key="2">
    <source>
        <dbReference type="Pfam" id="PF01548"/>
    </source>
</evidence>
<feature type="region of interest" description="Disordered" evidence="1">
    <location>
        <begin position="77"/>
        <end position="105"/>
    </location>
</feature>
<dbReference type="GO" id="GO:0003677">
    <property type="term" value="F:DNA binding"/>
    <property type="evidence" value="ECO:0007669"/>
    <property type="project" value="InterPro"/>
</dbReference>
<comment type="caution">
    <text evidence="3">The sequence shown here is derived from an EMBL/GenBank/DDBJ whole genome shotgun (WGS) entry which is preliminary data.</text>
</comment>
<dbReference type="EMBL" id="JADBGF010000001">
    <property type="protein sequence ID" value="MBE1602932.1"/>
    <property type="molecule type" value="Genomic_DNA"/>
</dbReference>
<keyword evidence="3" id="KW-0418">Kinase</keyword>
<dbReference type="Proteomes" id="UP000629287">
    <property type="component" value="Unassembled WGS sequence"/>
</dbReference>